<organism evidence="5 6">
    <name type="scientific">Povalibacter uvarum</name>
    <dbReference type="NCBI Taxonomy" id="732238"/>
    <lineage>
        <taxon>Bacteria</taxon>
        <taxon>Pseudomonadati</taxon>
        <taxon>Pseudomonadota</taxon>
        <taxon>Gammaproteobacteria</taxon>
        <taxon>Steroidobacterales</taxon>
        <taxon>Steroidobacteraceae</taxon>
        <taxon>Povalibacter</taxon>
    </lineage>
</organism>
<reference evidence="5 6" key="1">
    <citation type="submission" date="2020-08" db="EMBL/GenBank/DDBJ databases">
        <title>Genomic Encyclopedia of Type Strains, Phase IV (KMG-IV): sequencing the most valuable type-strain genomes for metagenomic binning, comparative biology and taxonomic classification.</title>
        <authorList>
            <person name="Goeker M."/>
        </authorList>
    </citation>
    <scope>NUCLEOTIDE SEQUENCE [LARGE SCALE GENOMIC DNA]</scope>
    <source>
        <strain evidence="5 6">DSM 26723</strain>
    </source>
</reference>
<proteinExistence type="predicted"/>
<dbReference type="InterPro" id="IPR018060">
    <property type="entry name" value="HTH_AraC"/>
</dbReference>
<dbReference type="Gene3D" id="3.30.450.20">
    <property type="entry name" value="PAS domain"/>
    <property type="match status" value="1"/>
</dbReference>
<dbReference type="PANTHER" id="PTHR46796">
    <property type="entry name" value="HTH-TYPE TRANSCRIPTIONAL ACTIVATOR RHAS-RELATED"/>
    <property type="match status" value="1"/>
</dbReference>
<dbReference type="InterPro" id="IPR050204">
    <property type="entry name" value="AraC_XylS_family_regulators"/>
</dbReference>
<sequence length="248" mass="27608">MDAAPKIASFLSHLRDPFTAAALFDHLPDIVYFIKDAGGRYLEVNETLVQRCGCTSKSDVIGRTPLELFGTDLGDHYEKQDRTVLVRGRSLVNLLELHMYDTRHVGWCLTTKLPLYDKRNAIIGLVGVSQDLKMPDVSSEDFQRIASAIEVAQENLSASATVASMAATADMSPYQLDRRMKRVFGISTGEWLLKTRLSAARDRLVETDLPIATIALEVGYADQSSFARQFRQTVGLPPLQFRKLAGRD</sequence>
<dbReference type="Pfam" id="PF12833">
    <property type="entry name" value="HTH_18"/>
    <property type="match status" value="1"/>
</dbReference>
<feature type="domain" description="HTH araC/xylS-type" evidence="4">
    <location>
        <begin position="146"/>
        <end position="244"/>
    </location>
</feature>
<dbReference type="Gene3D" id="1.10.10.60">
    <property type="entry name" value="Homeodomain-like"/>
    <property type="match status" value="1"/>
</dbReference>
<dbReference type="PROSITE" id="PS01124">
    <property type="entry name" value="HTH_ARAC_FAMILY_2"/>
    <property type="match status" value="1"/>
</dbReference>
<evidence type="ECO:0000259" key="4">
    <source>
        <dbReference type="PROSITE" id="PS01124"/>
    </source>
</evidence>
<dbReference type="InterPro" id="IPR020449">
    <property type="entry name" value="Tscrpt_reg_AraC-type_HTH"/>
</dbReference>
<dbReference type="InterPro" id="IPR018062">
    <property type="entry name" value="HTH_AraC-typ_CS"/>
</dbReference>
<keyword evidence="6" id="KW-1185">Reference proteome</keyword>
<dbReference type="PROSITE" id="PS00041">
    <property type="entry name" value="HTH_ARAC_FAMILY_1"/>
    <property type="match status" value="1"/>
</dbReference>
<dbReference type="InterPro" id="IPR013656">
    <property type="entry name" value="PAS_4"/>
</dbReference>
<evidence type="ECO:0000313" key="6">
    <source>
        <dbReference type="Proteomes" id="UP000588068"/>
    </source>
</evidence>
<dbReference type="SMART" id="SM00342">
    <property type="entry name" value="HTH_ARAC"/>
    <property type="match status" value="1"/>
</dbReference>
<dbReference type="SUPFAM" id="SSF55785">
    <property type="entry name" value="PYP-like sensor domain (PAS domain)"/>
    <property type="match status" value="1"/>
</dbReference>
<name>A0A841HGT5_9GAMM</name>
<protein>
    <submittedName>
        <fullName evidence="5">AraC-like DNA-binding protein</fullName>
    </submittedName>
</protein>
<dbReference type="PRINTS" id="PR00032">
    <property type="entry name" value="HTHARAC"/>
</dbReference>
<accession>A0A841HGT5</accession>
<dbReference type="GO" id="GO:0003700">
    <property type="term" value="F:DNA-binding transcription factor activity"/>
    <property type="evidence" value="ECO:0007669"/>
    <property type="project" value="InterPro"/>
</dbReference>
<dbReference type="Pfam" id="PF08448">
    <property type="entry name" value="PAS_4"/>
    <property type="match status" value="1"/>
</dbReference>
<comment type="caution">
    <text evidence="5">The sequence shown here is derived from an EMBL/GenBank/DDBJ whole genome shotgun (WGS) entry which is preliminary data.</text>
</comment>
<evidence type="ECO:0000256" key="3">
    <source>
        <dbReference type="ARBA" id="ARBA00023163"/>
    </source>
</evidence>
<dbReference type="Proteomes" id="UP000588068">
    <property type="component" value="Unassembled WGS sequence"/>
</dbReference>
<dbReference type="RefSeq" id="WP_221303951.1">
    <property type="nucleotide sequence ID" value="NZ_JACHHZ010000001.1"/>
</dbReference>
<gene>
    <name evidence="5" type="ORF">HNQ60_000141</name>
</gene>
<dbReference type="InterPro" id="IPR009057">
    <property type="entry name" value="Homeodomain-like_sf"/>
</dbReference>
<evidence type="ECO:0000256" key="1">
    <source>
        <dbReference type="ARBA" id="ARBA00023015"/>
    </source>
</evidence>
<dbReference type="EMBL" id="JACHHZ010000001">
    <property type="protein sequence ID" value="MBB6091295.1"/>
    <property type="molecule type" value="Genomic_DNA"/>
</dbReference>
<dbReference type="GO" id="GO:0043565">
    <property type="term" value="F:sequence-specific DNA binding"/>
    <property type="evidence" value="ECO:0007669"/>
    <property type="project" value="InterPro"/>
</dbReference>
<dbReference type="AlphaFoldDB" id="A0A841HGT5"/>
<dbReference type="InterPro" id="IPR035965">
    <property type="entry name" value="PAS-like_dom_sf"/>
</dbReference>
<keyword evidence="3" id="KW-0804">Transcription</keyword>
<dbReference type="SUPFAM" id="SSF46689">
    <property type="entry name" value="Homeodomain-like"/>
    <property type="match status" value="2"/>
</dbReference>
<evidence type="ECO:0000313" key="5">
    <source>
        <dbReference type="EMBL" id="MBB6091295.1"/>
    </source>
</evidence>
<keyword evidence="1" id="KW-0805">Transcription regulation</keyword>
<evidence type="ECO:0000256" key="2">
    <source>
        <dbReference type="ARBA" id="ARBA00023125"/>
    </source>
</evidence>
<keyword evidence="2 5" id="KW-0238">DNA-binding</keyword>